<name>A0A1H4TXB8_PSEAG</name>
<sequence>MKRSMTSLMTYLPLLFLCTACAVAPQAEKPAIQLQSLSYDEALQAYRSAARDENYRCIHQTADDLYKASTDAQIVAIVIDDVLYLKRDGVLLELGQVEISEKAAHYTSADARIEAGYSIIKQFNFSEYNESDDRNVELWVKTPEGTQHLKTFGNRCGI</sequence>
<protein>
    <recommendedName>
        <fullName evidence="4">Lipoprotein</fullName>
    </recommendedName>
</protein>
<feature type="chain" id="PRO_5017371169" description="Lipoprotein" evidence="1">
    <location>
        <begin position="23"/>
        <end position="158"/>
    </location>
</feature>
<dbReference type="STRING" id="53406.SAMN05421553_1143"/>
<accession>A0A1H4TXB8</accession>
<evidence type="ECO:0000313" key="3">
    <source>
        <dbReference type="Proteomes" id="UP000242849"/>
    </source>
</evidence>
<evidence type="ECO:0000313" key="2">
    <source>
        <dbReference type="EMBL" id="SEC61146.1"/>
    </source>
</evidence>
<keyword evidence="1" id="KW-0732">Signal</keyword>
<evidence type="ECO:0000256" key="1">
    <source>
        <dbReference type="SAM" id="SignalP"/>
    </source>
</evidence>
<proteinExistence type="predicted"/>
<reference evidence="3" key="1">
    <citation type="submission" date="2016-10" db="EMBL/GenBank/DDBJ databases">
        <authorList>
            <person name="Varghese N."/>
            <person name="Submissions S."/>
        </authorList>
    </citation>
    <scope>NUCLEOTIDE SEQUENCE [LARGE SCALE GENOMIC DNA]</scope>
    <source>
        <strain evidence="3">DSM 12111</strain>
    </source>
</reference>
<dbReference type="EMBL" id="FNSC01000001">
    <property type="protein sequence ID" value="SEC61146.1"/>
    <property type="molecule type" value="Genomic_DNA"/>
</dbReference>
<dbReference type="AlphaFoldDB" id="A0A1H4TXB8"/>
<feature type="signal peptide" evidence="1">
    <location>
        <begin position="1"/>
        <end position="22"/>
    </location>
</feature>
<dbReference type="OrthoDB" id="7009772at2"/>
<evidence type="ECO:0008006" key="4">
    <source>
        <dbReference type="Google" id="ProtNLM"/>
    </source>
</evidence>
<dbReference type="Proteomes" id="UP000242849">
    <property type="component" value="Unassembled WGS sequence"/>
</dbReference>
<gene>
    <name evidence="2" type="ORF">SAMN05421553_1143</name>
</gene>
<organism evidence="2 3">
    <name type="scientific">Pseudomonas anguilliseptica</name>
    <dbReference type="NCBI Taxonomy" id="53406"/>
    <lineage>
        <taxon>Bacteria</taxon>
        <taxon>Pseudomonadati</taxon>
        <taxon>Pseudomonadota</taxon>
        <taxon>Gammaproteobacteria</taxon>
        <taxon>Pseudomonadales</taxon>
        <taxon>Pseudomonadaceae</taxon>
        <taxon>Pseudomonas</taxon>
    </lineage>
</organism>
<keyword evidence="3" id="KW-1185">Reference proteome</keyword>